<feature type="region of interest" description="Disordered" evidence="14">
    <location>
        <begin position="123"/>
        <end position="165"/>
    </location>
</feature>
<dbReference type="InterPro" id="IPR047575">
    <property type="entry name" value="Sm"/>
</dbReference>
<evidence type="ECO:0000256" key="3">
    <source>
        <dbReference type="ARBA" id="ARBA00007927"/>
    </source>
</evidence>
<evidence type="ECO:0000256" key="6">
    <source>
        <dbReference type="ARBA" id="ARBA00022664"/>
    </source>
</evidence>
<dbReference type="Gene3D" id="2.30.30.100">
    <property type="match status" value="1"/>
</dbReference>
<evidence type="ECO:0000256" key="12">
    <source>
        <dbReference type="ARBA" id="ARBA00023274"/>
    </source>
</evidence>
<reference evidence="16" key="1">
    <citation type="submission" date="2021-10" db="EMBL/GenBank/DDBJ databases">
        <title>De novo Genome Assembly of Clathrus columnatus (Basidiomycota, Fungi) Using Illumina and Nanopore Sequence Data.</title>
        <authorList>
            <person name="Ogiso-Tanaka E."/>
            <person name="Itagaki H."/>
            <person name="Hosoya T."/>
            <person name="Hosaka K."/>
        </authorList>
    </citation>
    <scope>NUCLEOTIDE SEQUENCE</scope>
    <source>
        <strain evidence="16">MO-923</strain>
    </source>
</reference>
<keyword evidence="6" id="KW-0507">mRNA processing</keyword>
<evidence type="ECO:0000256" key="14">
    <source>
        <dbReference type="SAM" id="MobiDB-lite"/>
    </source>
</evidence>
<keyword evidence="12" id="KW-0687">Ribonucleoprotein</keyword>
<proteinExistence type="inferred from homology"/>
<gene>
    <name evidence="16" type="ORF">Clacol_001365</name>
</gene>
<evidence type="ECO:0000256" key="1">
    <source>
        <dbReference type="ARBA" id="ARBA00004123"/>
    </source>
</evidence>
<keyword evidence="11" id="KW-0539">Nucleus</keyword>
<dbReference type="Proteomes" id="UP001050691">
    <property type="component" value="Unassembled WGS sequence"/>
</dbReference>
<dbReference type="PROSITE" id="PS52002">
    <property type="entry name" value="SM"/>
    <property type="match status" value="1"/>
</dbReference>
<protein>
    <recommendedName>
        <fullName evidence="15">Sm domain-containing protein</fullName>
    </recommendedName>
</protein>
<evidence type="ECO:0000313" key="17">
    <source>
        <dbReference type="Proteomes" id="UP001050691"/>
    </source>
</evidence>
<dbReference type="PANTHER" id="PTHR11021:SF1">
    <property type="entry name" value="U6 SNRNA-ASSOCIATED SM-LIKE PROTEIN LSM6"/>
    <property type="match status" value="1"/>
</dbReference>
<dbReference type="Pfam" id="PF01423">
    <property type="entry name" value="LSM"/>
    <property type="match status" value="1"/>
</dbReference>
<dbReference type="GO" id="GO:0005681">
    <property type="term" value="C:spliceosomal complex"/>
    <property type="evidence" value="ECO:0007669"/>
    <property type="project" value="UniProtKB-KW"/>
</dbReference>
<evidence type="ECO:0000256" key="8">
    <source>
        <dbReference type="ARBA" id="ARBA00022728"/>
    </source>
</evidence>
<accession>A0AAV5A5J0</accession>
<dbReference type="GO" id="GO:0000398">
    <property type="term" value="P:mRNA splicing, via spliceosome"/>
    <property type="evidence" value="ECO:0007669"/>
    <property type="project" value="InterPro"/>
</dbReference>
<dbReference type="SUPFAM" id="SSF50182">
    <property type="entry name" value="Sm-like ribonucleoproteins"/>
    <property type="match status" value="1"/>
</dbReference>
<dbReference type="EMBL" id="BPWL01000002">
    <property type="protein sequence ID" value="GJJ07165.1"/>
    <property type="molecule type" value="Genomic_DNA"/>
</dbReference>
<evidence type="ECO:0000256" key="4">
    <source>
        <dbReference type="ARBA" id="ARBA00022490"/>
    </source>
</evidence>
<feature type="compositionally biased region" description="Basic residues" evidence="14">
    <location>
        <begin position="127"/>
        <end position="139"/>
    </location>
</feature>
<keyword evidence="7" id="KW-0819">tRNA processing</keyword>
<evidence type="ECO:0000256" key="7">
    <source>
        <dbReference type="ARBA" id="ARBA00022694"/>
    </source>
</evidence>
<keyword evidence="4" id="KW-0963">Cytoplasm</keyword>
<comment type="caution">
    <text evidence="16">The sequence shown here is derived from an EMBL/GenBank/DDBJ whole genome shotgun (WGS) entry which is preliminary data.</text>
</comment>
<evidence type="ECO:0000256" key="10">
    <source>
        <dbReference type="ARBA" id="ARBA00023187"/>
    </source>
</evidence>
<keyword evidence="5" id="KW-0698">rRNA processing</keyword>
<evidence type="ECO:0000256" key="13">
    <source>
        <dbReference type="ARBA" id="ARBA00025892"/>
    </source>
</evidence>
<keyword evidence="9" id="KW-0694">RNA-binding</keyword>
<dbReference type="GO" id="GO:0005730">
    <property type="term" value="C:nucleolus"/>
    <property type="evidence" value="ECO:0007669"/>
    <property type="project" value="TreeGrafter"/>
</dbReference>
<dbReference type="PANTHER" id="PTHR11021">
    <property type="entry name" value="SMALL NUCLEAR RIBONUCLEOPROTEIN F SNRNP-F"/>
    <property type="match status" value="1"/>
</dbReference>
<dbReference type="AlphaFoldDB" id="A0AAV5A5J0"/>
<comment type="subcellular location">
    <subcellularLocation>
        <location evidence="2">Cytoplasm</location>
    </subcellularLocation>
    <subcellularLocation>
        <location evidence="1">Nucleus</location>
    </subcellularLocation>
</comment>
<name>A0AAV5A5J0_9AGAM</name>
<dbReference type="GO" id="GO:0005732">
    <property type="term" value="C:sno(s)RNA-containing ribonucleoprotein complex"/>
    <property type="evidence" value="ECO:0007669"/>
    <property type="project" value="TreeGrafter"/>
</dbReference>
<comment type="subunit">
    <text evidence="13">Component of the heptameric LSM1-LSM7 complex, which consists of LSM1, LSM2, LSM3, LSM4, LSM5, LSM6 and LSM7. Component of the heptameric LSM2-LSM8 complex, which consists of LSM2, LSM3, LSM4, LSM5, LSM6, LSM7 and LSM8. The LSm subunits form a seven-membered ring structure with a doughnut shape.</text>
</comment>
<feature type="compositionally biased region" description="Polar residues" evidence="14">
    <location>
        <begin position="155"/>
        <end position="165"/>
    </location>
</feature>
<keyword evidence="17" id="KW-1185">Reference proteome</keyword>
<comment type="similarity">
    <text evidence="3">Belongs to the snRNP Sm proteins family. SmF/LSm6 subfamily.</text>
</comment>
<dbReference type="InterPro" id="IPR001163">
    <property type="entry name" value="Sm_dom_euk/arc"/>
</dbReference>
<dbReference type="InterPro" id="IPR016487">
    <property type="entry name" value="Lsm6/sSmF"/>
</dbReference>
<keyword evidence="10" id="KW-0508">mRNA splicing</keyword>
<dbReference type="GO" id="GO:0003723">
    <property type="term" value="F:RNA binding"/>
    <property type="evidence" value="ECO:0007669"/>
    <property type="project" value="UniProtKB-KW"/>
</dbReference>
<evidence type="ECO:0000313" key="16">
    <source>
        <dbReference type="EMBL" id="GJJ07165.1"/>
    </source>
</evidence>
<evidence type="ECO:0000256" key="5">
    <source>
        <dbReference type="ARBA" id="ARBA00022552"/>
    </source>
</evidence>
<evidence type="ECO:0000259" key="15">
    <source>
        <dbReference type="PROSITE" id="PS52002"/>
    </source>
</evidence>
<sequence length="165" mass="18534">MNIALEQTEEYVNGKVTNQYGDCFVRGNNVLYITAAETSCGRYRLCMLKFKFHLVCVDELGEEWLCLKCVDEGEEGALNGDEEKEEPGVSLVLNTKAKTQILHASNASVNVLQQPHRRVIVVDSKRVKPRAKPRQKQKQAKQQQQKLPDFAPTMPESSIRSGVGN</sequence>
<keyword evidence="8" id="KW-0747">Spliceosome</keyword>
<evidence type="ECO:0000256" key="9">
    <source>
        <dbReference type="ARBA" id="ARBA00022884"/>
    </source>
</evidence>
<evidence type="ECO:0000256" key="2">
    <source>
        <dbReference type="ARBA" id="ARBA00004496"/>
    </source>
</evidence>
<feature type="domain" description="Sm" evidence="15">
    <location>
        <begin position="1"/>
        <end position="39"/>
    </location>
</feature>
<dbReference type="GO" id="GO:0008033">
    <property type="term" value="P:tRNA processing"/>
    <property type="evidence" value="ECO:0007669"/>
    <property type="project" value="UniProtKB-KW"/>
</dbReference>
<dbReference type="GO" id="GO:0030490">
    <property type="term" value="P:maturation of SSU-rRNA"/>
    <property type="evidence" value="ECO:0007669"/>
    <property type="project" value="TreeGrafter"/>
</dbReference>
<dbReference type="GO" id="GO:0000932">
    <property type="term" value="C:P-body"/>
    <property type="evidence" value="ECO:0007669"/>
    <property type="project" value="TreeGrafter"/>
</dbReference>
<evidence type="ECO:0000256" key="11">
    <source>
        <dbReference type="ARBA" id="ARBA00023242"/>
    </source>
</evidence>
<dbReference type="InterPro" id="IPR010920">
    <property type="entry name" value="LSM_dom_sf"/>
</dbReference>
<organism evidence="16 17">
    <name type="scientific">Clathrus columnatus</name>
    <dbReference type="NCBI Taxonomy" id="1419009"/>
    <lineage>
        <taxon>Eukaryota</taxon>
        <taxon>Fungi</taxon>
        <taxon>Dikarya</taxon>
        <taxon>Basidiomycota</taxon>
        <taxon>Agaricomycotina</taxon>
        <taxon>Agaricomycetes</taxon>
        <taxon>Phallomycetidae</taxon>
        <taxon>Phallales</taxon>
        <taxon>Clathraceae</taxon>
        <taxon>Clathrus</taxon>
    </lineage>
</organism>
<dbReference type="GO" id="GO:0005688">
    <property type="term" value="C:U6 snRNP"/>
    <property type="evidence" value="ECO:0007669"/>
    <property type="project" value="TreeGrafter"/>
</dbReference>
<dbReference type="GO" id="GO:0046540">
    <property type="term" value="C:U4/U6 x U5 tri-snRNP complex"/>
    <property type="evidence" value="ECO:0007669"/>
    <property type="project" value="TreeGrafter"/>
</dbReference>